<dbReference type="Pfam" id="PF00067">
    <property type="entry name" value="p450"/>
    <property type="match status" value="2"/>
</dbReference>
<comment type="similarity">
    <text evidence="2 3">Belongs to the cytochrome P450 family.</text>
</comment>
<evidence type="ECO:0000313" key="5">
    <source>
        <dbReference type="Proteomes" id="UP001596137"/>
    </source>
</evidence>
<dbReference type="Gene3D" id="1.10.630.10">
    <property type="entry name" value="Cytochrome P450"/>
    <property type="match status" value="1"/>
</dbReference>
<comment type="cofactor">
    <cofactor evidence="1">
        <name>heme</name>
        <dbReference type="ChEBI" id="CHEBI:30413"/>
    </cofactor>
</comment>
<dbReference type="Proteomes" id="UP001596137">
    <property type="component" value="Unassembled WGS sequence"/>
</dbReference>
<dbReference type="InterPro" id="IPR002401">
    <property type="entry name" value="Cyt_P450_E_grp-I"/>
</dbReference>
<dbReference type="InterPro" id="IPR050121">
    <property type="entry name" value="Cytochrome_P450_monoxygenase"/>
</dbReference>
<dbReference type="PRINTS" id="PR00463">
    <property type="entry name" value="EP450I"/>
</dbReference>
<evidence type="ECO:0000256" key="3">
    <source>
        <dbReference type="RuleBase" id="RU000461"/>
    </source>
</evidence>
<evidence type="ECO:0000256" key="1">
    <source>
        <dbReference type="ARBA" id="ARBA00001971"/>
    </source>
</evidence>
<accession>A0ABW1NPU0</accession>
<proteinExistence type="inferred from homology"/>
<dbReference type="InterPro" id="IPR001128">
    <property type="entry name" value="Cyt_P450"/>
</dbReference>
<keyword evidence="3" id="KW-0479">Metal-binding</keyword>
<sequence length="451" mass="49567">MFDTSLRMRADGPRGLPVVNNLRFLTRSAFYAMRAMAPYHAQPIVPVTSGNASIVVALGEPSVRQVCTDNVTFHRAGEGVFNIPEGRPYSGMFQAVITANGDEHRRRRRLLMPVVHKTAMEHYQKVFAETFLRSRFADSGTRGEPFDMVAEFLWISKVNMLRCLLGITDPERHLDVAGDILRVSDGVNHPLVILLPWERPWTPYGRWVGTVADAYAHLARLIERRRGEPPGPDALSIVCHATDEDGDRLTTEEVAGELHGFFAAGFETTAMTMTWALLTMLASEAAGELDLADPVVLDAVVKESQRVLPAVPLGLPRRVTAGVTVNGSDPVPRGSLLFTAAVVAHHDPVVFPDPYAFRPSRWLDGASPSPYEYFPFGVGARRCLGAAFAEAQTRTTLALIARRTLPRLLTTKIDYHMKSGVTAAPRSAIHIDPSPGPRPRLTGSVTALWHQ</sequence>
<name>A0ABW1NPU0_9ACTN</name>
<dbReference type="PANTHER" id="PTHR24305">
    <property type="entry name" value="CYTOCHROME P450"/>
    <property type="match status" value="1"/>
</dbReference>
<dbReference type="PRINTS" id="PR00385">
    <property type="entry name" value="P450"/>
</dbReference>
<gene>
    <name evidence="4" type="ORF">ACFP1K_25465</name>
</gene>
<organism evidence="4 5">
    <name type="scientific">Sphaerisporangium aureirubrum</name>
    <dbReference type="NCBI Taxonomy" id="1544736"/>
    <lineage>
        <taxon>Bacteria</taxon>
        <taxon>Bacillati</taxon>
        <taxon>Actinomycetota</taxon>
        <taxon>Actinomycetes</taxon>
        <taxon>Streptosporangiales</taxon>
        <taxon>Streptosporangiaceae</taxon>
        <taxon>Sphaerisporangium</taxon>
    </lineage>
</organism>
<dbReference type="SUPFAM" id="SSF48264">
    <property type="entry name" value="Cytochrome P450"/>
    <property type="match status" value="1"/>
</dbReference>
<comment type="caution">
    <text evidence="4">The sequence shown here is derived from an EMBL/GenBank/DDBJ whole genome shotgun (WGS) entry which is preliminary data.</text>
</comment>
<dbReference type="InterPro" id="IPR017972">
    <property type="entry name" value="Cyt_P450_CS"/>
</dbReference>
<dbReference type="RefSeq" id="WP_380757691.1">
    <property type="nucleotide sequence ID" value="NZ_JBHSRF010000044.1"/>
</dbReference>
<keyword evidence="3" id="KW-0560">Oxidoreductase</keyword>
<dbReference type="PROSITE" id="PS00086">
    <property type="entry name" value="CYTOCHROME_P450"/>
    <property type="match status" value="1"/>
</dbReference>
<dbReference type="PANTHER" id="PTHR24305:SF166">
    <property type="entry name" value="CYTOCHROME P450 12A4, MITOCHONDRIAL-RELATED"/>
    <property type="match status" value="1"/>
</dbReference>
<keyword evidence="5" id="KW-1185">Reference proteome</keyword>
<keyword evidence="3" id="KW-0503">Monooxygenase</keyword>
<keyword evidence="3" id="KW-0349">Heme</keyword>
<dbReference type="InterPro" id="IPR036396">
    <property type="entry name" value="Cyt_P450_sf"/>
</dbReference>
<reference evidence="5" key="1">
    <citation type="journal article" date="2019" name="Int. J. Syst. Evol. Microbiol.">
        <title>The Global Catalogue of Microorganisms (GCM) 10K type strain sequencing project: providing services to taxonomists for standard genome sequencing and annotation.</title>
        <authorList>
            <consortium name="The Broad Institute Genomics Platform"/>
            <consortium name="The Broad Institute Genome Sequencing Center for Infectious Disease"/>
            <person name="Wu L."/>
            <person name="Ma J."/>
        </authorList>
    </citation>
    <scope>NUCLEOTIDE SEQUENCE [LARGE SCALE GENOMIC DNA]</scope>
    <source>
        <strain evidence="5">JCM 30346</strain>
    </source>
</reference>
<evidence type="ECO:0000313" key="4">
    <source>
        <dbReference type="EMBL" id="MFC6084532.1"/>
    </source>
</evidence>
<keyword evidence="3" id="KW-0408">Iron</keyword>
<protein>
    <submittedName>
        <fullName evidence="4">Cytochrome P450</fullName>
    </submittedName>
</protein>
<dbReference type="EMBL" id="JBHSRF010000044">
    <property type="protein sequence ID" value="MFC6084532.1"/>
    <property type="molecule type" value="Genomic_DNA"/>
</dbReference>
<evidence type="ECO:0000256" key="2">
    <source>
        <dbReference type="ARBA" id="ARBA00010617"/>
    </source>
</evidence>